<dbReference type="Proteomes" id="UP000319836">
    <property type="component" value="Unassembled WGS sequence"/>
</dbReference>
<reference evidence="6 7" key="1">
    <citation type="journal article" date="2019" name="Nat. Microbiol.">
        <title>Mediterranean grassland soil C-N compound turnover is dependent on rainfall and depth, and is mediated by genomically divergent microorganisms.</title>
        <authorList>
            <person name="Diamond S."/>
            <person name="Andeer P.F."/>
            <person name="Li Z."/>
            <person name="Crits-Christoph A."/>
            <person name="Burstein D."/>
            <person name="Anantharaman K."/>
            <person name="Lane K.R."/>
            <person name="Thomas B.C."/>
            <person name="Pan C."/>
            <person name="Northen T.R."/>
            <person name="Banfield J.F."/>
        </authorList>
    </citation>
    <scope>NUCLEOTIDE SEQUENCE [LARGE SCALE GENOMIC DNA]</scope>
    <source>
        <strain evidence="6">WS_10</strain>
    </source>
</reference>
<gene>
    <name evidence="6" type="ORF">E6K80_14150</name>
</gene>
<evidence type="ECO:0000313" key="7">
    <source>
        <dbReference type="Proteomes" id="UP000319836"/>
    </source>
</evidence>
<proteinExistence type="inferred from homology"/>
<dbReference type="InterPro" id="IPR027291">
    <property type="entry name" value="Glyco_hydro_38_N_sf"/>
</dbReference>
<organism evidence="6 7">
    <name type="scientific">Eiseniibacteriota bacterium</name>
    <dbReference type="NCBI Taxonomy" id="2212470"/>
    <lineage>
        <taxon>Bacteria</taxon>
        <taxon>Candidatus Eiseniibacteriota</taxon>
    </lineage>
</organism>
<dbReference type="AlphaFoldDB" id="A0A538TXU5"/>
<accession>A0A538TXU5</accession>
<protein>
    <recommendedName>
        <fullName evidence="5">Glycoside hydrolase family 57 N-terminal domain-containing protein</fullName>
    </recommendedName>
</protein>
<evidence type="ECO:0000256" key="2">
    <source>
        <dbReference type="ARBA" id="ARBA00023277"/>
    </source>
</evidence>
<comment type="similarity">
    <text evidence="1 3">Belongs to the glycosyl hydrolase 57 family.</text>
</comment>
<keyword evidence="2 3" id="KW-0119">Carbohydrate metabolism</keyword>
<dbReference type="SUPFAM" id="SSF88713">
    <property type="entry name" value="Glycoside hydrolase/deacetylase"/>
    <property type="match status" value="1"/>
</dbReference>
<feature type="region of interest" description="Disordered" evidence="4">
    <location>
        <begin position="1"/>
        <end position="20"/>
    </location>
</feature>
<dbReference type="EMBL" id="VBPA01000399">
    <property type="protein sequence ID" value="TMQ68477.1"/>
    <property type="molecule type" value="Genomic_DNA"/>
</dbReference>
<dbReference type="GO" id="GO:0005975">
    <property type="term" value="P:carbohydrate metabolic process"/>
    <property type="evidence" value="ECO:0007669"/>
    <property type="project" value="InterPro"/>
</dbReference>
<dbReference type="Pfam" id="PF03065">
    <property type="entry name" value="Glyco_hydro_57"/>
    <property type="match status" value="1"/>
</dbReference>
<name>A0A538TXU5_UNCEI</name>
<evidence type="ECO:0000256" key="3">
    <source>
        <dbReference type="RuleBase" id="RU361196"/>
    </source>
</evidence>
<sequence>MARRARPDLPPPREPFAAPEDARRQLARALARHAEVFGETPRGCWPSEGGVSPEVVELAAGLGVAWLASDEAVLQRSLDRDPRSGAHYRPWRMETRTGSVRLFFRDHELSDRIGFVYQRWNAADAVADFLERVRRIGREHSRPIVSVILDGENCWEGYEQDGGPFLDGLYDALARAPDIRTTTPSGVLARNETWPALPRLHSGSWIDADFHIWAGHPEKNRAWDLLSRTRRRLVARPDAPEDAWRALMKAEGSDWFWWLGEEHYTSDKPLFDALFRGHLRAVHEILGESVPLDLDVPISSPAKPERGEEPVAFLTPVLDGRQTHYYEWQAAGHRRVAGTGGAMHAGEGWIRDLYYGFDRRSLHLRLDFSAAPGPARGLRIEWLEPTALRLEIASLATGPVALDRMLQDGGTRALPEARGILEDVLELTLPLESLQVRPGDRVSFLLQVIQDGRPIESAPAGDAVRLQAPDESFDAAAWSP</sequence>
<feature type="domain" description="Glycoside hydrolase family 57 N-terminal" evidence="5">
    <location>
        <begin position="20"/>
        <end position="191"/>
    </location>
</feature>
<dbReference type="InterPro" id="IPR052046">
    <property type="entry name" value="GH57_Enzymes"/>
</dbReference>
<dbReference type="PANTHER" id="PTHR36306">
    <property type="entry name" value="ALPHA-AMYLASE-RELATED-RELATED"/>
    <property type="match status" value="1"/>
</dbReference>
<comment type="caution">
    <text evidence="6">The sequence shown here is derived from an EMBL/GenBank/DDBJ whole genome shotgun (WGS) entry which is preliminary data.</text>
</comment>
<dbReference type="InterPro" id="IPR004300">
    <property type="entry name" value="Glyco_hydro_57_N"/>
</dbReference>
<evidence type="ECO:0000256" key="4">
    <source>
        <dbReference type="SAM" id="MobiDB-lite"/>
    </source>
</evidence>
<dbReference type="InterPro" id="IPR011330">
    <property type="entry name" value="Glyco_hydro/deAcase_b/a-brl"/>
</dbReference>
<dbReference type="PANTHER" id="PTHR36306:SF1">
    <property type="entry name" value="ALPHA-AMYLASE-RELATED"/>
    <property type="match status" value="1"/>
</dbReference>
<evidence type="ECO:0000259" key="5">
    <source>
        <dbReference type="Pfam" id="PF03065"/>
    </source>
</evidence>
<dbReference type="CDD" id="cd10796">
    <property type="entry name" value="GH57N_APU"/>
    <property type="match status" value="1"/>
</dbReference>
<evidence type="ECO:0000313" key="6">
    <source>
        <dbReference type="EMBL" id="TMQ68477.1"/>
    </source>
</evidence>
<dbReference type="GO" id="GO:0003824">
    <property type="term" value="F:catalytic activity"/>
    <property type="evidence" value="ECO:0007669"/>
    <property type="project" value="InterPro"/>
</dbReference>
<evidence type="ECO:0000256" key="1">
    <source>
        <dbReference type="ARBA" id="ARBA00006821"/>
    </source>
</evidence>
<dbReference type="Gene3D" id="3.20.110.10">
    <property type="entry name" value="Glycoside hydrolase 38, N terminal domain"/>
    <property type="match status" value="1"/>
</dbReference>